<dbReference type="RefSeq" id="WP_157568689.1">
    <property type="nucleotide sequence ID" value="NZ_WPIK01000015.1"/>
</dbReference>
<dbReference type="Pfam" id="PF02397">
    <property type="entry name" value="Bac_transf"/>
    <property type="match status" value="1"/>
</dbReference>
<dbReference type="SUPFAM" id="SSF52172">
    <property type="entry name" value="CheY-like"/>
    <property type="match status" value="1"/>
</dbReference>
<accession>A0A7K1T0A4</accession>
<dbReference type="Proteomes" id="UP000462014">
    <property type="component" value="Unassembled WGS sequence"/>
</dbReference>
<dbReference type="InterPro" id="IPR011006">
    <property type="entry name" value="CheY-like_superfamily"/>
</dbReference>
<comment type="similarity">
    <text evidence="1">Belongs to the bacterial sugar transferase family.</text>
</comment>
<keyword evidence="5" id="KW-1185">Reference proteome</keyword>
<keyword evidence="2" id="KW-0472">Membrane</keyword>
<evidence type="ECO:0000256" key="1">
    <source>
        <dbReference type="ARBA" id="ARBA00006464"/>
    </source>
</evidence>
<gene>
    <name evidence="4" type="ORF">GO621_15585</name>
</gene>
<evidence type="ECO:0000313" key="4">
    <source>
        <dbReference type="EMBL" id="MVN22947.1"/>
    </source>
</evidence>
<dbReference type="PANTHER" id="PTHR30576:SF0">
    <property type="entry name" value="UNDECAPRENYL-PHOSPHATE N-ACETYLGALACTOSAMINYL 1-PHOSPHATE TRANSFERASE-RELATED"/>
    <property type="match status" value="1"/>
</dbReference>
<name>A0A7K1T0A4_9SPHI</name>
<evidence type="ECO:0000313" key="5">
    <source>
        <dbReference type="Proteomes" id="UP000462014"/>
    </source>
</evidence>
<feature type="transmembrane region" description="Helical" evidence="2">
    <location>
        <begin position="162"/>
        <end position="185"/>
    </location>
</feature>
<comment type="caution">
    <text evidence="4">The sequence shown here is derived from an EMBL/GenBank/DDBJ whole genome shotgun (WGS) entry which is preliminary data.</text>
</comment>
<keyword evidence="4" id="KW-0808">Transferase</keyword>
<evidence type="ECO:0000259" key="3">
    <source>
        <dbReference type="Pfam" id="PF02397"/>
    </source>
</evidence>
<evidence type="ECO:0000256" key="2">
    <source>
        <dbReference type="SAM" id="Phobius"/>
    </source>
</evidence>
<proteinExistence type="inferred from homology"/>
<dbReference type="GO" id="GO:0016780">
    <property type="term" value="F:phosphotransferase activity, for other substituted phosphate groups"/>
    <property type="evidence" value="ECO:0007669"/>
    <property type="project" value="TreeGrafter"/>
</dbReference>
<dbReference type="Gene3D" id="3.40.50.2300">
    <property type="match status" value="1"/>
</dbReference>
<organism evidence="4 5">
    <name type="scientific">Mucilaginibacter arboris</name>
    <dbReference type="NCBI Taxonomy" id="2682090"/>
    <lineage>
        <taxon>Bacteria</taxon>
        <taxon>Pseudomonadati</taxon>
        <taxon>Bacteroidota</taxon>
        <taxon>Sphingobacteriia</taxon>
        <taxon>Sphingobacteriales</taxon>
        <taxon>Sphingobacteriaceae</taxon>
        <taxon>Mucilaginibacter</taxon>
    </lineage>
</organism>
<dbReference type="AlphaFoldDB" id="A0A7K1T0A4"/>
<keyword evidence="2" id="KW-1133">Transmembrane helix</keyword>
<sequence>MTYTNRNSYSTNKLRIAYCGTDLMDGIYENLNHKFQIFSSENDSQFNEYLTEQSLSTLPEIILIEADEQGHCFEVIASIRKNPLLKGLIIVLLASKATNSLKQKARALKIHDFYVQPFSYEELAERLDFLVRFKLIKPNLTNLSEKVTTTYKMPLNKRAFDLVFSVSCILFLLPLFIIVAGLIAIESDGRIIYRSKRVGTGYQVFNFYKFRSMRSDADKQLTNFNNLNQYTDGYGAGKSTFVKLKNDPRVTRIGAFLRKTSIDELPQLFNILKGDMSVVGNRPLPLYEAEQLTSNEWATRFLGPAGLTGLWQISRRGHKDMSERERKKLDNFYSRHYSFWFDLKIIFGTFPALLQKEKV</sequence>
<protein>
    <submittedName>
        <fullName evidence="4">Sugar transferase</fullName>
    </submittedName>
</protein>
<dbReference type="InterPro" id="IPR003362">
    <property type="entry name" value="Bact_transf"/>
</dbReference>
<reference evidence="4 5" key="1">
    <citation type="submission" date="2019-12" db="EMBL/GenBank/DDBJ databases">
        <title>Mucilaginibacter sp. HMF7410 genome sequencing and assembly.</title>
        <authorList>
            <person name="Kang H."/>
            <person name="Cha I."/>
            <person name="Kim H."/>
            <person name="Joh K."/>
        </authorList>
    </citation>
    <scope>NUCLEOTIDE SEQUENCE [LARGE SCALE GENOMIC DNA]</scope>
    <source>
        <strain evidence="4 5">HMF7410</strain>
    </source>
</reference>
<feature type="domain" description="Bacterial sugar transferase" evidence="3">
    <location>
        <begin position="157"/>
        <end position="354"/>
    </location>
</feature>
<dbReference type="EMBL" id="WPIK01000015">
    <property type="protein sequence ID" value="MVN22947.1"/>
    <property type="molecule type" value="Genomic_DNA"/>
</dbReference>
<keyword evidence="2" id="KW-0812">Transmembrane</keyword>
<dbReference type="PANTHER" id="PTHR30576">
    <property type="entry name" value="COLANIC BIOSYNTHESIS UDP-GLUCOSE LIPID CARRIER TRANSFERASE"/>
    <property type="match status" value="1"/>
</dbReference>